<comment type="pathway">
    <text evidence="7">Amino-acid biosynthesis.</text>
</comment>
<sequence>MPAVGSYLSRSSFTCSLHKGGRVHLLLSRPCPEFATEPAILVNSHAPSGRLTSARELAEVARAFQGVLVVDEAYVDFVDPGSAHDSIALVRDLDNVLLLPTMSKGYSLAGLRLGYGIPSRGLVAPLVSKTKDSYNVDVVAQRVGEAALRHNAEAAASWDFVRTERGRLARELSSRGYACAPSQANFLLATATSQTPGTASRLVRGLAGEGIFVRWFDQDRLRDSLPITIGTTAENDTLLHALDRPLRA</sequence>
<dbReference type="InterPro" id="IPR015424">
    <property type="entry name" value="PyrdxlP-dep_Trfase"/>
</dbReference>
<dbReference type="GO" id="GO:0030170">
    <property type="term" value="F:pyridoxal phosphate binding"/>
    <property type="evidence" value="ECO:0007669"/>
    <property type="project" value="InterPro"/>
</dbReference>
<comment type="similarity">
    <text evidence="2">Belongs to the class-II pyridoxal-phosphate-dependent aminotransferase family. Histidinol-phosphate aminotransferase subfamily.</text>
</comment>
<dbReference type="InterPro" id="IPR004839">
    <property type="entry name" value="Aminotransferase_I/II_large"/>
</dbReference>
<dbReference type="InterPro" id="IPR050106">
    <property type="entry name" value="HistidinolP_aminotransfase"/>
</dbReference>
<evidence type="ECO:0000313" key="12">
    <source>
        <dbReference type="Proteomes" id="UP000321085"/>
    </source>
</evidence>
<dbReference type="GO" id="GO:0008483">
    <property type="term" value="F:transaminase activity"/>
    <property type="evidence" value="ECO:0007669"/>
    <property type="project" value="UniProtKB-KW"/>
</dbReference>
<evidence type="ECO:0000256" key="5">
    <source>
        <dbReference type="ARBA" id="ARBA00022679"/>
    </source>
</evidence>
<evidence type="ECO:0000256" key="3">
    <source>
        <dbReference type="ARBA" id="ARBA00016004"/>
    </source>
</evidence>
<accession>A0A512BZU5</accession>
<dbReference type="PROSITE" id="PS00599">
    <property type="entry name" value="AA_TRANSFER_CLASS_2"/>
    <property type="match status" value="1"/>
</dbReference>
<evidence type="ECO:0000256" key="1">
    <source>
        <dbReference type="ARBA" id="ARBA00001933"/>
    </source>
</evidence>
<dbReference type="InterPro" id="IPR001917">
    <property type="entry name" value="Aminotrans_II_pyridoxalP_BS"/>
</dbReference>
<evidence type="ECO:0000256" key="2">
    <source>
        <dbReference type="ARBA" id="ARBA00007970"/>
    </source>
</evidence>
<dbReference type="Gene3D" id="3.90.1150.10">
    <property type="entry name" value="Aspartate Aminotransferase, domain 1"/>
    <property type="match status" value="1"/>
</dbReference>
<protein>
    <recommendedName>
        <fullName evidence="3">8-amino-7-oxononanoate synthase</fullName>
    </recommendedName>
    <alternativeName>
        <fullName evidence="8">Alpha-oxoamine synthase</fullName>
    </alternativeName>
</protein>
<dbReference type="PANTHER" id="PTHR43643:SF3">
    <property type="entry name" value="HISTIDINOL-PHOSPHATE AMINOTRANSFERASE"/>
    <property type="match status" value="1"/>
</dbReference>
<organism evidence="11 12">
    <name type="scientific">Microvirga aerophila</name>
    <dbReference type="NCBI Taxonomy" id="670291"/>
    <lineage>
        <taxon>Bacteria</taxon>
        <taxon>Pseudomonadati</taxon>
        <taxon>Pseudomonadota</taxon>
        <taxon>Alphaproteobacteria</taxon>
        <taxon>Hyphomicrobiales</taxon>
        <taxon>Methylobacteriaceae</taxon>
        <taxon>Microvirga</taxon>
    </lineage>
</organism>
<dbReference type="CDD" id="cd00609">
    <property type="entry name" value="AAT_like"/>
    <property type="match status" value="1"/>
</dbReference>
<keyword evidence="6 9" id="KW-0663">Pyridoxal phosphate</keyword>
<dbReference type="PANTHER" id="PTHR43643">
    <property type="entry name" value="HISTIDINOL-PHOSPHATE AMINOTRANSFERASE 2"/>
    <property type="match status" value="1"/>
</dbReference>
<name>A0A512BZU5_9HYPH</name>
<dbReference type="Pfam" id="PF00155">
    <property type="entry name" value="Aminotran_1_2"/>
    <property type="match status" value="1"/>
</dbReference>
<keyword evidence="5" id="KW-0808">Transferase</keyword>
<dbReference type="AlphaFoldDB" id="A0A512BZU5"/>
<dbReference type="InterPro" id="IPR015422">
    <property type="entry name" value="PyrdxlP-dep_Trfase_small"/>
</dbReference>
<keyword evidence="12" id="KW-1185">Reference proteome</keyword>
<comment type="cofactor">
    <cofactor evidence="1 9">
        <name>pyridoxal 5'-phosphate</name>
        <dbReference type="ChEBI" id="CHEBI:597326"/>
    </cofactor>
</comment>
<dbReference type="SUPFAM" id="SSF53383">
    <property type="entry name" value="PLP-dependent transferases"/>
    <property type="match status" value="1"/>
</dbReference>
<keyword evidence="4" id="KW-0032">Aminotransferase</keyword>
<evidence type="ECO:0000313" key="11">
    <source>
        <dbReference type="EMBL" id="GEO17481.1"/>
    </source>
</evidence>
<feature type="domain" description="Aminotransferase class I/classII large" evidence="10">
    <location>
        <begin position="41"/>
        <end position="242"/>
    </location>
</feature>
<evidence type="ECO:0000256" key="6">
    <source>
        <dbReference type="ARBA" id="ARBA00022898"/>
    </source>
</evidence>
<proteinExistence type="inferred from homology"/>
<dbReference type="Gene3D" id="3.40.640.10">
    <property type="entry name" value="Type I PLP-dependent aspartate aminotransferase-like (Major domain)"/>
    <property type="match status" value="1"/>
</dbReference>
<gene>
    <name evidence="11" type="ORF">MAE02_51770</name>
</gene>
<evidence type="ECO:0000256" key="7">
    <source>
        <dbReference type="ARBA" id="ARBA00029440"/>
    </source>
</evidence>
<comment type="caution">
    <text evidence="11">The sequence shown here is derived from an EMBL/GenBank/DDBJ whole genome shotgun (WGS) entry which is preliminary data.</text>
</comment>
<evidence type="ECO:0000256" key="4">
    <source>
        <dbReference type="ARBA" id="ARBA00022576"/>
    </source>
</evidence>
<evidence type="ECO:0000256" key="9">
    <source>
        <dbReference type="RuleBase" id="RU003693"/>
    </source>
</evidence>
<evidence type="ECO:0000259" key="10">
    <source>
        <dbReference type="Pfam" id="PF00155"/>
    </source>
</evidence>
<dbReference type="InterPro" id="IPR015421">
    <property type="entry name" value="PyrdxlP-dep_Trfase_major"/>
</dbReference>
<evidence type="ECO:0000256" key="8">
    <source>
        <dbReference type="ARBA" id="ARBA00031658"/>
    </source>
</evidence>
<dbReference type="RefSeq" id="WP_147022434.1">
    <property type="nucleotide sequence ID" value="NZ_BJYU01000107.1"/>
</dbReference>
<dbReference type="EMBL" id="BJYU01000107">
    <property type="protein sequence ID" value="GEO17481.1"/>
    <property type="molecule type" value="Genomic_DNA"/>
</dbReference>
<reference evidence="11 12" key="1">
    <citation type="submission" date="2019-07" db="EMBL/GenBank/DDBJ databases">
        <title>Whole genome shotgun sequence of Microvirga aerophila NBRC 106136.</title>
        <authorList>
            <person name="Hosoyama A."/>
            <person name="Uohara A."/>
            <person name="Ohji S."/>
            <person name="Ichikawa N."/>
        </authorList>
    </citation>
    <scope>NUCLEOTIDE SEQUENCE [LARGE SCALE GENOMIC DNA]</scope>
    <source>
        <strain evidence="11 12">NBRC 106136</strain>
    </source>
</reference>
<dbReference type="Proteomes" id="UP000321085">
    <property type="component" value="Unassembled WGS sequence"/>
</dbReference>